<organism evidence="2 3">
    <name type="scientific">Porphyromonas macacae</name>
    <dbReference type="NCBI Taxonomy" id="28115"/>
    <lineage>
        <taxon>Bacteria</taxon>
        <taxon>Pseudomonadati</taxon>
        <taxon>Bacteroidota</taxon>
        <taxon>Bacteroidia</taxon>
        <taxon>Bacteroidales</taxon>
        <taxon>Porphyromonadaceae</taxon>
        <taxon>Porphyromonas</taxon>
    </lineage>
</organism>
<dbReference type="AlphaFoldDB" id="A0A0A2E488"/>
<evidence type="ECO:0000313" key="2">
    <source>
        <dbReference type="EMBL" id="KGN73686.1"/>
    </source>
</evidence>
<evidence type="ECO:0000313" key="3">
    <source>
        <dbReference type="Proteomes" id="UP000030103"/>
    </source>
</evidence>
<keyword evidence="3" id="KW-1185">Reference proteome</keyword>
<gene>
    <name evidence="2" type="ORF">HQ47_06985</name>
</gene>
<feature type="transmembrane region" description="Helical" evidence="1">
    <location>
        <begin position="35"/>
        <end position="62"/>
    </location>
</feature>
<feature type="transmembrane region" description="Helical" evidence="1">
    <location>
        <begin position="74"/>
        <end position="93"/>
    </location>
</feature>
<reference evidence="2 3" key="1">
    <citation type="submission" date="2014-09" db="EMBL/GenBank/DDBJ databases">
        <title>Draft Genome Sequence of Porphyromonas macacae COT-192_OH2859.</title>
        <authorList>
            <person name="Wallis C."/>
            <person name="Deusch O."/>
            <person name="O'Flynn C."/>
            <person name="Davis I."/>
            <person name="Horsfall A."/>
            <person name="Kirkwood N."/>
            <person name="Harris S."/>
            <person name="Eisen J.A."/>
            <person name="Coil D.A."/>
            <person name="Darling A.E."/>
            <person name="Jospin G."/>
            <person name="Alexiev A."/>
        </authorList>
    </citation>
    <scope>NUCLEOTIDE SEQUENCE [LARGE SCALE GENOMIC DNA]</scope>
    <source>
        <strain evidence="3">COT-192 OH2859</strain>
    </source>
</reference>
<keyword evidence="1" id="KW-0472">Membrane</keyword>
<name>A0A0A2E488_9PORP</name>
<evidence type="ECO:0000256" key="1">
    <source>
        <dbReference type="SAM" id="Phobius"/>
    </source>
</evidence>
<accession>A0A0A2E488</accession>
<dbReference type="EMBL" id="JRFA01000019">
    <property type="protein sequence ID" value="KGN73686.1"/>
    <property type="molecule type" value="Genomic_DNA"/>
</dbReference>
<sequence>MDYTFPIMINIFKYMYYRLFTWNLKKWGRYDDPQGNALIGVSFVMFLNLNALGVFLDFMGWFKYFEGGLSKIEVSIILLIILGFNYFWLMHKGKFLQLVKHYKKESKAERRKNTFILWGYFVISLVLPLLMISIHKQLVG</sequence>
<keyword evidence="1" id="KW-1133">Transmembrane helix</keyword>
<feature type="transmembrane region" description="Helical" evidence="1">
    <location>
        <begin position="114"/>
        <end position="134"/>
    </location>
</feature>
<comment type="caution">
    <text evidence="2">The sequence shown here is derived from an EMBL/GenBank/DDBJ whole genome shotgun (WGS) entry which is preliminary data.</text>
</comment>
<proteinExistence type="predicted"/>
<dbReference type="Proteomes" id="UP000030103">
    <property type="component" value="Unassembled WGS sequence"/>
</dbReference>
<protein>
    <submittedName>
        <fullName evidence="2">Uncharacterized protein</fullName>
    </submittedName>
</protein>
<dbReference type="STRING" id="28115.HQ47_06985"/>
<keyword evidence="1" id="KW-0812">Transmembrane</keyword>